<evidence type="ECO:0000313" key="7">
    <source>
        <dbReference type="RefSeq" id="XP_017779909.1"/>
    </source>
</evidence>
<feature type="transmembrane region" description="Helical" evidence="5">
    <location>
        <begin position="50"/>
        <end position="73"/>
    </location>
</feature>
<dbReference type="CDD" id="cd03127">
    <property type="entry name" value="tetraspanin_LEL"/>
    <property type="match status" value="1"/>
</dbReference>
<proteinExistence type="predicted"/>
<keyword evidence="4 5" id="KW-0472">Membrane</keyword>
<dbReference type="SUPFAM" id="SSF48652">
    <property type="entry name" value="Tetraspanin"/>
    <property type="match status" value="1"/>
</dbReference>
<comment type="subcellular location">
    <subcellularLocation>
        <location evidence="1">Membrane</location>
        <topology evidence="1">Multi-pass membrane protein</topology>
    </subcellularLocation>
</comment>
<dbReference type="GeneID" id="108565134"/>
<feature type="transmembrane region" description="Helical" evidence="5">
    <location>
        <begin position="173"/>
        <end position="197"/>
    </location>
</feature>
<keyword evidence="3 5" id="KW-1133">Transmembrane helix</keyword>
<dbReference type="Proteomes" id="UP000695000">
    <property type="component" value="Unplaced"/>
</dbReference>
<name>A0ABM1MZA9_NICVS</name>
<keyword evidence="2 5" id="KW-0812">Transmembrane</keyword>
<evidence type="ECO:0000256" key="3">
    <source>
        <dbReference type="ARBA" id="ARBA00022989"/>
    </source>
</evidence>
<evidence type="ECO:0000256" key="4">
    <source>
        <dbReference type="ARBA" id="ARBA00023136"/>
    </source>
</evidence>
<keyword evidence="6" id="KW-1185">Reference proteome</keyword>
<evidence type="ECO:0000313" key="6">
    <source>
        <dbReference type="Proteomes" id="UP000695000"/>
    </source>
</evidence>
<reference evidence="7" key="1">
    <citation type="submission" date="2025-08" db="UniProtKB">
        <authorList>
            <consortium name="RefSeq"/>
        </authorList>
    </citation>
    <scope>IDENTIFICATION</scope>
    <source>
        <tissue evidence="7">Whole Larva</tissue>
    </source>
</reference>
<dbReference type="Gene3D" id="1.10.1450.10">
    <property type="entry name" value="Tetraspanin"/>
    <property type="match status" value="1"/>
</dbReference>
<evidence type="ECO:0000256" key="5">
    <source>
        <dbReference type="SAM" id="Phobius"/>
    </source>
</evidence>
<sequence length="210" mass="23817">MFSKLSYISILNQSLVTDPNNFNLCGGLLAIPCFWIAFTTHDNRKNYLLLPLLIVLLSISMTLLAVGSSITIIQRTKMSFSNCTDPPTLLPSHYKSLLIDTLKAGMNEYESNYNYKISWDRVQIRLQCCGVSGYRDWKSPPKSCYHNQTTHNGMFERGCLDGIAFEMSWHMCFLSGCALIALGIQMTTLVFVFYLYLKEKLGRATDVTSF</sequence>
<dbReference type="InterPro" id="IPR008952">
    <property type="entry name" value="Tetraspanin_EC2_sf"/>
</dbReference>
<dbReference type="Pfam" id="PF00335">
    <property type="entry name" value="Tetraspanin"/>
    <property type="match status" value="1"/>
</dbReference>
<evidence type="ECO:0000256" key="2">
    <source>
        <dbReference type="ARBA" id="ARBA00022692"/>
    </source>
</evidence>
<organism evidence="6 7">
    <name type="scientific">Nicrophorus vespilloides</name>
    <name type="common">Boreal carrion beetle</name>
    <dbReference type="NCBI Taxonomy" id="110193"/>
    <lineage>
        <taxon>Eukaryota</taxon>
        <taxon>Metazoa</taxon>
        <taxon>Ecdysozoa</taxon>
        <taxon>Arthropoda</taxon>
        <taxon>Hexapoda</taxon>
        <taxon>Insecta</taxon>
        <taxon>Pterygota</taxon>
        <taxon>Neoptera</taxon>
        <taxon>Endopterygota</taxon>
        <taxon>Coleoptera</taxon>
        <taxon>Polyphaga</taxon>
        <taxon>Staphyliniformia</taxon>
        <taxon>Silphidae</taxon>
        <taxon>Nicrophorinae</taxon>
        <taxon>Nicrophorus</taxon>
    </lineage>
</organism>
<protein>
    <submittedName>
        <fullName evidence="7">Uncharacterized protein LOC108565134</fullName>
    </submittedName>
</protein>
<accession>A0ABM1MZA9</accession>
<gene>
    <name evidence="7" type="primary">LOC108565134</name>
</gene>
<evidence type="ECO:0000256" key="1">
    <source>
        <dbReference type="ARBA" id="ARBA00004141"/>
    </source>
</evidence>
<dbReference type="InterPro" id="IPR018499">
    <property type="entry name" value="Tetraspanin/Peripherin"/>
</dbReference>
<feature type="transmembrane region" description="Helical" evidence="5">
    <location>
        <begin position="21"/>
        <end position="38"/>
    </location>
</feature>
<dbReference type="RefSeq" id="XP_017779909.1">
    <property type="nucleotide sequence ID" value="XM_017924420.1"/>
</dbReference>